<proteinExistence type="predicted"/>
<comment type="caution">
    <text evidence="1">The sequence shown here is derived from an EMBL/GenBank/DDBJ whole genome shotgun (WGS) entry which is preliminary data.</text>
</comment>
<dbReference type="EMBL" id="JAGGJR010000002">
    <property type="protein sequence ID" value="MBP1871546.1"/>
    <property type="molecule type" value="Genomic_DNA"/>
</dbReference>
<protein>
    <submittedName>
        <fullName evidence="1">ABC-type polysaccharide/polyol phosphate export permease</fullName>
    </submittedName>
</protein>
<name>A0ACC5SRP0_ENSAD</name>
<accession>A0ACC5SRP0</accession>
<reference evidence="1" key="1">
    <citation type="submission" date="2021-03" db="EMBL/GenBank/DDBJ databases">
        <title>Genomic Encyclopedia of Type Strains, Phase IV (KMG-IV): sequencing the most valuable type-strain genomes for metagenomic binning, comparative biology and taxonomic classification.</title>
        <authorList>
            <person name="Goeker M."/>
        </authorList>
    </citation>
    <scope>NUCLEOTIDE SEQUENCE</scope>
    <source>
        <strain evidence="1">DSM 18131</strain>
    </source>
</reference>
<gene>
    <name evidence="1" type="ORF">J2Z19_001258</name>
</gene>
<dbReference type="Proteomes" id="UP000823773">
    <property type="component" value="Unassembled WGS sequence"/>
</dbReference>
<organism evidence="1 2">
    <name type="scientific">Ensifer adhaerens</name>
    <name type="common">Sinorhizobium morelense</name>
    <dbReference type="NCBI Taxonomy" id="106592"/>
    <lineage>
        <taxon>Bacteria</taxon>
        <taxon>Pseudomonadati</taxon>
        <taxon>Pseudomonadota</taxon>
        <taxon>Alphaproteobacteria</taxon>
        <taxon>Hyphomicrobiales</taxon>
        <taxon>Rhizobiaceae</taxon>
        <taxon>Sinorhizobium/Ensifer group</taxon>
        <taxon>Ensifer</taxon>
    </lineage>
</organism>
<evidence type="ECO:0000313" key="2">
    <source>
        <dbReference type="Proteomes" id="UP000823773"/>
    </source>
</evidence>
<keyword evidence="2" id="KW-1185">Reference proteome</keyword>
<evidence type="ECO:0000313" key="1">
    <source>
        <dbReference type="EMBL" id="MBP1871546.1"/>
    </source>
</evidence>
<sequence>MNWNNCIRQVHRWTSLVFAAVVSAIFATLGIGKQPAEWVYFLPLFPLAILLTTGLYMFLLPYLGRRHSAG</sequence>